<evidence type="ECO:0000259" key="6">
    <source>
        <dbReference type="Pfam" id="PF03151"/>
    </source>
</evidence>
<keyword evidence="4 5" id="KW-0472">Membrane</keyword>
<dbReference type="InterPro" id="IPR037185">
    <property type="entry name" value="EmrE-like"/>
</dbReference>
<organism evidence="7 8">
    <name type="scientific">Patella caerulea</name>
    <name type="common">Rayed Mediterranean limpet</name>
    <dbReference type="NCBI Taxonomy" id="87958"/>
    <lineage>
        <taxon>Eukaryota</taxon>
        <taxon>Metazoa</taxon>
        <taxon>Spiralia</taxon>
        <taxon>Lophotrochozoa</taxon>
        <taxon>Mollusca</taxon>
        <taxon>Gastropoda</taxon>
        <taxon>Patellogastropoda</taxon>
        <taxon>Patelloidea</taxon>
        <taxon>Patellidae</taxon>
        <taxon>Patella</taxon>
    </lineage>
</organism>
<feature type="transmembrane region" description="Helical" evidence="5">
    <location>
        <begin position="294"/>
        <end position="312"/>
    </location>
</feature>
<protein>
    <recommendedName>
        <fullName evidence="6">Sugar phosphate transporter domain-containing protein</fullName>
    </recommendedName>
</protein>
<keyword evidence="2 5" id="KW-0812">Transmembrane</keyword>
<evidence type="ECO:0000256" key="5">
    <source>
        <dbReference type="SAM" id="Phobius"/>
    </source>
</evidence>
<feature type="transmembrane region" description="Helical" evidence="5">
    <location>
        <begin position="91"/>
        <end position="109"/>
    </location>
</feature>
<feature type="transmembrane region" description="Helical" evidence="5">
    <location>
        <begin position="115"/>
        <end position="137"/>
    </location>
</feature>
<evidence type="ECO:0000256" key="3">
    <source>
        <dbReference type="ARBA" id="ARBA00022989"/>
    </source>
</evidence>
<evidence type="ECO:0000313" key="8">
    <source>
        <dbReference type="Proteomes" id="UP001347796"/>
    </source>
</evidence>
<evidence type="ECO:0000313" key="7">
    <source>
        <dbReference type="EMBL" id="KAK6168953.1"/>
    </source>
</evidence>
<dbReference type="Pfam" id="PF03151">
    <property type="entry name" value="TPT"/>
    <property type="match status" value="1"/>
</dbReference>
<dbReference type="GO" id="GO:0016020">
    <property type="term" value="C:membrane"/>
    <property type="evidence" value="ECO:0007669"/>
    <property type="project" value="UniProtKB-SubCell"/>
</dbReference>
<feature type="transmembrane region" description="Helical" evidence="5">
    <location>
        <begin position="21"/>
        <end position="42"/>
    </location>
</feature>
<evidence type="ECO:0000256" key="4">
    <source>
        <dbReference type="ARBA" id="ARBA00023136"/>
    </source>
</evidence>
<dbReference type="EMBL" id="JAZGQO010000015">
    <property type="protein sequence ID" value="KAK6168953.1"/>
    <property type="molecule type" value="Genomic_DNA"/>
</dbReference>
<name>A0AAN8G6Q1_PATCE</name>
<keyword evidence="3 5" id="KW-1133">Transmembrane helix</keyword>
<dbReference type="PANTHER" id="PTHR11132">
    <property type="entry name" value="SOLUTE CARRIER FAMILY 35"/>
    <property type="match status" value="1"/>
</dbReference>
<accession>A0AAN8G6Q1</accession>
<keyword evidence="8" id="KW-1185">Reference proteome</keyword>
<dbReference type="InterPro" id="IPR004853">
    <property type="entry name" value="Sugar_P_trans_dom"/>
</dbReference>
<comment type="subcellular location">
    <subcellularLocation>
        <location evidence="1">Membrane</location>
        <topology evidence="1">Multi-pass membrane protein</topology>
    </subcellularLocation>
</comment>
<proteinExistence type="predicted"/>
<comment type="caution">
    <text evidence="7">The sequence shown here is derived from an EMBL/GenBank/DDBJ whole genome shotgun (WGS) entry which is preliminary data.</text>
</comment>
<feature type="transmembrane region" description="Helical" evidence="5">
    <location>
        <begin position="251"/>
        <end position="274"/>
    </location>
</feature>
<feature type="transmembrane region" description="Helical" evidence="5">
    <location>
        <begin position="54"/>
        <end position="70"/>
    </location>
</feature>
<dbReference type="InterPro" id="IPR050186">
    <property type="entry name" value="TPT_transporter"/>
</dbReference>
<gene>
    <name evidence="7" type="ORF">SNE40_020101</name>
</gene>
<sequence>MSSKPEVIIQVTYDTERFVSSTIKSVGAATFYGVVSVATAFVNKGLMSTHDFDFPVIVMVAQMIFTIVLLETLRFFDLIDLPAFTLKRGRAFLWPAVFYGINAVLALSALSHMNIAMYGVLKRCVPISTLILSVYILKKKFPSKMTIISVVCLSVGCLIAGYGDLGFNPVAYLCGGLSNFTQAVYLILVQKFSEKDMTTAQTLQLNSYNTLPLLLLYSCVNREIIDMWQYKHFYSIQFITMFSLAISMGCLLNYSLFMCASLTSALTTSVVGGLKALAQTLLGLFTFGGVSHNLATYTGISVNLSGGILYIFSKYRDNRKNKSYDMKKVMSISSAEDFKELANGHVVNGNPVQKSLGTFLTVDHQKSES</sequence>
<reference evidence="7 8" key="1">
    <citation type="submission" date="2024-01" db="EMBL/GenBank/DDBJ databases">
        <title>The genome of the rayed Mediterranean limpet Patella caerulea (Linnaeus, 1758).</title>
        <authorList>
            <person name="Anh-Thu Weber A."/>
            <person name="Halstead-Nussloch G."/>
        </authorList>
    </citation>
    <scope>NUCLEOTIDE SEQUENCE [LARGE SCALE GENOMIC DNA]</scope>
    <source>
        <strain evidence="7">AATW-2023a</strain>
        <tissue evidence="7">Whole specimen</tissue>
    </source>
</reference>
<dbReference type="AlphaFoldDB" id="A0AAN8G6Q1"/>
<evidence type="ECO:0000256" key="1">
    <source>
        <dbReference type="ARBA" id="ARBA00004141"/>
    </source>
</evidence>
<feature type="transmembrane region" description="Helical" evidence="5">
    <location>
        <begin position="144"/>
        <end position="163"/>
    </location>
</feature>
<feature type="domain" description="Sugar phosphate transporter" evidence="6">
    <location>
        <begin position="34"/>
        <end position="310"/>
    </location>
</feature>
<dbReference type="SUPFAM" id="SSF103481">
    <property type="entry name" value="Multidrug resistance efflux transporter EmrE"/>
    <property type="match status" value="1"/>
</dbReference>
<dbReference type="Proteomes" id="UP001347796">
    <property type="component" value="Unassembled WGS sequence"/>
</dbReference>
<evidence type="ECO:0000256" key="2">
    <source>
        <dbReference type="ARBA" id="ARBA00022692"/>
    </source>
</evidence>